<keyword evidence="15" id="KW-0961">Cell wall biogenesis/degradation</keyword>
<dbReference type="SUPFAM" id="SSF53955">
    <property type="entry name" value="Lysozyme-like"/>
    <property type="match status" value="1"/>
</dbReference>
<evidence type="ECO:0000256" key="16">
    <source>
        <dbReference type="ARBA" id="ARBA00034000"/>
    </source>
</evidence>
<evidence type="ECO:0000313" key="21">
    <source>
        <dbReference type="EMBL" id="AZS28569.1"/>
    </source>
</evidence>
<feature type="domain" description="Glycosyl transferase family 51" evidence="20">
    <location>
        <begin position="75"/>
        <end position="254"/>
    </location>
</feature>
<comment type="similarity">
    <text evidence="3">In the C-terminal section; belongs to the transpeptidase family.</text>
</comment>
<evidence type="ECO:0000256" key="1">
    <source>
        <dbReference type="ARBA" id="ARBA00004236"/>
    </source>
</evidence>
<dbReference type="Gene3D" id="3.40.710.10">
    <property type="entry name" value="DD-peptidase/beta-lactamase superfamily"/>
    <property type="match status" value="2"/>
</dbReference>
<evidence type="ECO:0000256" key="15">
    <source>
        <dbReference type="ARBA" id="ARBA00023316"/>
    </source>
</evidence>
<feature type="transmembrane region" description="Helical" evidence="18">
    <location>
        <begin position="20"/>
        <end position="48"/>
    </location>
</feature>
<comment type="pathway">
    <text evidence="2">Cell wall biogenesis; peptidoglycan biosynthesis.</text>
</comment>
<evidence type="ECO:0000256" key="10">
    <source>
        <dbReference type="ARBA" id="ARBA00022801"/>
    </source>
</evidence>
<accession>A0A3Q9IRU2</accession>
<comment type="subcellular location">
    <subcellularLocation>
        <location evidence="1">Cell membrane</location>
    </subcellularLocation>
</comment>
<keyword evidence="12" id="KW-0573">Peptidoglycan synthesis</keyword>
<evidence type="ECO:0000256" key="17">
    <source>
        <dbReference type="ARBA" id="ARBA00049902"/>
    </source>
</evidence>
<evidence type="ECO:0000256" key="6">
    <source>
        <dbReference type="ARBA" id="ARBA00022645"/>
    </source>
</evidence>
<evidence type="ECO:0000256" key="7">
    <source>
        <dbReference type="ARBA" id="ARBA00022670"/>
    </source>
</evidence>
<evidence type="ECO:0000256" key="13">
    <source>
        <dbReference type="ARBA" id="ARBA00023136"/>
    </source>
</evidence>
<dbReference type="PANTHER" id="PTHR32282:SF11">
    <property type="entry name" value="PENICILLIN-BINDING PROTEIN 1B"/>
    <property type="match status" value="1"/>
</dbReference>
<dbReference type="GO" id="GO:0030288">
    <property type="term" value="C:outer membrane-bounded periplasmic space"/>
    <property type="evidence" value="ECO:0007669"/>
    <property type="project" value="TreeGrafter"/>
</dbReference>
<keyword evidence="8" id="KW-0328">Glycosyltransferase</keyword>
<comment type="catalytic activity">
    <reaction evidence="16">
        <text>Preferential cleavage: (Ac)2-L-Lys-D-Ala-|-D-Ala. Also transpeptidation of peptidyl-alanyl moieties that are N-acyl substituents of D-alanine.</text>
        <dbReference type="EC" id="3.4.16.4"/>
    </reaction>
</comment>
<dbReference type="GO" id="GO:0008955">
    <property type="term" value="F:peptidoglycan glycosyltransferase activity"/>
    <property type="evidence" value="ECO:0007669"/>
    <property type="project" value="UniProtKB-EC"/>
</dbReference>
<gene>
    <name evidence="21" type="ORF">D8S85_02710</name>
</gene>
<feature type="domain" description="Penicillin-binding protein transpeptidase" evidence="19">
    <location>
        <begin position="431"/>
        <end position="665"/>
    </location>
</feature>
<dbReference type="InterPro" id="IPR036950">
    <property type="entry name" value="PBP_transglycosylase"/>
</dbReference>
<name>A0A3Q9IRU2_9BACT</name>
<dbReference type="PANTHER" id="PTHR32282">
    <property type="entry name" value="BINDING PROTEIN TRANSPEPTIDASE, PUTATIVE-RELATED"/>
    <property type="match status" value="1"/>
</dbReference>
<keyword evidence="9 21" id="KW-0808">Transferase</keyword>
<sequence length="784" mass="89125">MNKKKTTTRKKAAKKKQSIFARVFKTILLSSLLAAILVGLFVCCVYYGTWGKIPDYQDLREIRNNEASSLYSEDGELLGKYYVENRTNVMFGSISHHAINALIATEDVRFYEHHGFDKISMLRVLFKTLLLGDKSSGGGSTISQQLAKNLYPRQYNSRFMIPVIKIKEIITAHRLEKLYSKDEILTLYLNTVSFGEGTFGIESAAQKYFSTTATRLSVPEAATLIGLLKGPSYYNPRVHPDRTLQRRNTVIAQMVKYDYLTEEEGEALKQEKLHLRFKPLNHYSGLAPYLREQIRQDAVKFIAEYNEANSTNYDLYKDGLKLVTTIDAEMQRYAEKAMRQHMKSLQHAFYTHLGKQEPWDKEKNLLDNAIRESEVYKELKRQGLNEKDILAAMNEKKPMTIYSAYQGEVEMQMSSIDSIKHYLKILQPGMIAVEPQSGKIKVWIGGLDFKYFQYDQVLAPRQVGSVFKPVVYSAAIEQGARVDAYYNNEQKSYPEYDNWTPRNSNNQYGGYYTLKGALSQSINTIAVQVLLQTGIDATIGHARRLGIQSELPAVPSLALGAANIPLREMILPYLCYANNGISTTPHYLLSIKDREGRILYEAEPPRGERVLPAEQAHIMSSMLSTVIQEGTGKRLPNNYGLDISLAGKTGTTQNQADGWFIGYNPRIVVGIRVGANNSRVHFNSTALGQGANMALPIFGLFMQECLQSNTYAYWSRLSFPVPPVEVEKELEVPTFKENINLWERLTNQKLEKVKKQDTEKDTESPKKKGFFRKIGDLFKKKDKK</sequence>
<proteinExistence type="inferred from homology"/>
<keyword evidence="18" id="KW-0812">Transmembrane</keyword>
<evidence type="ECO:0000259" key="19">
    <source>
        <dbReference type="Pfam" id="PF00905"/>
    </source>
</evidence>
<dbReference type="Proteomes" id="UP000270673">
    <property type="component" value="Chromosome"/>
</dbReference>
<evidence type="ECO:0000256" key="14">
    <source>
        <dbReference type="ARBA" id="ARBA00023268"/>
    </source>
</evidence>
<dbReference type="GO" id="GO:0009252">
    <property type="term" value="P:peptidoglycan biosynthetic process"/>
    <property type="evidence" value="ECO:0007669"/>
    <property type="project" value="UniProtKB-KW"/>
</dbReference>
<keyword evidence="13 18" id="KW-0472">Membrane</keyword>
<evidence type="ECO:0000256" key="3">
    <source>
        <dbReference type="ARBA" id="ARBA00007090"/>
    </source>
</evidence>
<dbReference type="InterPro" id="IPR023346">
    <property type="entry name" value="Lysozyme-like_dom_sf"/>
</dbReference>
<keyword evidence="22" id="KW-1185">Reference proteome</keyword>
<dbReference type="Pfam" id="PF00912">
    <property type="entry name" value="Transgly"/>
    <property type="match status" value="1"/>
</dbReference>
<dbReference type="GO" id="GO:0009002">
    <property type="term" value="F:serine-type D-Ala-D-Ala carboxypeptidase activity"/>
    <property type="evidence" value="ECO:0007669"/>
    <property type="project" value="UniProtKB-EC"/>
</dbReference>
<dbReference type="RefSeq" id="WP_106624721.1">
    <property type="nucleotide sequence ID" value="NZ_CP032819.1"/>
</dbReference>
<keyword evidence="18" id="KW-1133">Transmembrane helix</keyword>
<evidence type="ECO:0000256" key="4">
    <source>
        <dbReference type="ARBA" id="ARBA00007739"/>
    </source>
</evidence>
<keyword evidence="7" id="KW-0645">Protease</keyword>
<evidence type="ECO:0000256" key="18">
    <source>
        <dbReference type="SAM" id="Phobius"/>
    </source>
</evidence>
<dbReference type="GO" id="GO:0008658">
    <property type="term" value="F:penicillin binding"/>
    <property type="evidence" value="ECO:0007669"/>
    <property type="project" value="InterPro"/>
</dbReference>
<dbReference type="KEGG" id="buy:D8S85_02710"/>
<evidence type="ECO:0000256" key="2">
    <source>
        <dbReference type="ARBA" id="ARBA00004752"/>
    </source>
</evidence>
<dbReference type="GO" id="GO:0005886">
    <property type="term" value="C:plasma membrane"/>
    <property type="evidence" value="ECO:0007669"/>
    <property type="project" value="UniProtKB-SubCell"/>
</dbReference>
<evidence type="ECO:0000256" key="12">
    <source>
        <dbReference type="ARBA" id="ARBA00022984"/>
    </source>
</evidence>
<keyword evidence="5" id="KW-1003">Cell membrane</keyword>
<dbReference type="GO" id="GO:0008360">
    <property type="term" value="P:regulation of cell shape"/>
    <property type="evidence" value="ECO:0007669"/>
    <property type="project" value="UniProtKB-KW"/>
</dbReference>
<keyword evidence="10" id="KW-0378">Hydrolase</keyword>
<evidence type="ECO:0000256" key="9">
    <source>
        <dbReference type="ARBA" id="ARBA00022679"/>
    </source>
</evidence>
<dbReference type="AlphaFoldDB" id="A0A3Q9IRU2"/>
<dbReference type="Gene3D" id="1.10.3810.10">
    <property type="entry name" value="Biosynthetic peptidoglycan transglycosylase-like"/>
    <property type="match status" value="1"/>
</dbReference>
<organism evidence="21 22">
    <name type="scientific">Butyricimonas faecalis</name>
    <dbReference type="NCBI Taxonomy" id="2093856"/>
    <lineage>
        <taxon>Bacteria</taxon>
        <taxon>Pseudomonadati</taxon>
        <taxon>Bacteroidota</taxon>
        <taxon>Bacteroidia</taxon>
        <taxon>Bacteroidales</taxon>
        <taxon>Odoribacteraceae</taxon>
        <taxon>Butyricimonas</taxon>
    </lineage>
</organism>
<evidence type="ECO:0000259" key="20">
    <source>
        <dbReference type="Pfam" id="PF00912"/>
    </source>
</evidence>
<keyword evidence="11" id="KW-0133">Cell shape</keyword>
<dbReference type="Pfam" id="PF00905">
    <property type="entry name" value="Transpeptidase"/>
    <property type="match status" value="1"/>
</dbReference>
<dbReference type="OrthoDB" id="9766909at2"/>
<dbReference type="GO" id="GO:0006508">
    <property type="term" value="P:proteolysis"/>
    <property type="evidence" value="ECO:0007669"/>
    <property type="project" value="UniProtKB-KW"/>
</dbReference>
<comment type="catalytic activity">
    <reaction evidence="17">
        <text>[GlcNAc-(1-&gt;4)-Mur2Ac(oyl-L-Ala-gamma-D-Glu-L-Lys-D-Ala-D-Ala)](n)-di-trans,octa-cis-undecaprenyl diphosphate + beta-D-GlcNAc-(1-&gt;4)-Mur2Ac(oyl-L-Ala-gamma-D-Glu-L-Lys-D-Ala-D-Ala)-di-trans,octa-cis-undecaprenyl diphosphate = [GlcNAc-(1-&gt;4)-Mur2Ac(oyl-L-Ala-gamma-D-Glu-L-Lys-D-Ala-D-Ala)](n+1)-di-trans,octa-cis-undecaprenyl diphosphate + di-trans,octa-cis-undecaprenyl diphosphate + H(+)</text>
        <dbReference type="Rhea" id="RHEA:23708"/>
        <dbReference type="Rhea" id="RHEA-COMP:9602"/>
        <dbReference type="Rhea" id="RHEA-COMP:9603"/>
        <dbReference type="ChEBI" id="CHEBI:15378"/>
        <dbReference type="ChEBI" id="CHEBI:58405"/>
        <dbReference type="ChEBI" id="CHEBI:60033"/>
        <dbReference type="ChEBI" id="CHEBI:78435"/>
        <dbReference type="EC" id="2.4.99.28"/>
    </reaction>
</comment>
<evidence type="ECO:0000256" key="5">
    <source>
        <dbReference type="ARBA" id="ARBA00022475"/>
    </source>
</evidence>
<dbReference type="GO" id="GO:0071555">
    <property type="term" value="P:cell wall organization"/>
    <property type="evidence" value="ECO:0007669"/>
    <property type="project" value="UniProtKB-KW"/>
</dbReference>
<dbReference type="SUPFAM" id="SSF56601">
    <property type="entry name" value="beta-lactamase/transpeptidase-like"/>
    <property type="match status" value="1"/>
</dbReference>
<protein>
    <submittedName>
        <fullName evidence="21">Peptidoglycan glycosyltransferase</fullName>
    </submittedName>
</protein>
<dbReference type="EMBL" id="CP032819">
    <property type="protein sequence ID" value="AZS28569.1"/>
    <property type="molecule type" value="Genomic_DNA"/>
</dbReference>
<evidence type="ECO:0000256" key="8">
    <source>
        <dbReference type="ARBA" id="ARBA00022676"/>
    </source>
</evidence>
<comment type="similarity">
    <text evidence="4">In the N-terminal section; belongs to the glycosyltransferase 51 family.</text>
</comment>
<evidence type="ECO:0000256" key="11">
    <source>
        <dbReference type="ARBA" id="ARBA00022960"/>
    </source>
</evidence>
<dbReference type="InterPro" id="IPR050396">
    <property type="entry name" value="Glycosyltr_51/Transpeptidase"/>
</dbReference>
<dbReference type="InterPro" id="IPR012338">
    <property type="entry name" value="Beta-lactam/transpept-like"/>
</dbReference>
<dbReference type="InterPro" id="IPR001264">
    <property type="entry name" value="Glyco_trans_51"/>
</dbReference>
<evidence type="ECO:0000313" key="22">
    <source>
        <dbReference type="Proteomes" id="UP000270673"/>
    </source>
</evidence>
<keyword evidence="6" id="KW-0121">Carboxypeptidase</keyword>
<dbReference type="InterPro" id="IPR001460">
    <property type="entry name" value="PCN-bd_Tpept"/>
</dbReference>
<reference evidence="21 22" key="1">
    <citation type="submission" date="2018-10" db="EMBL/GenBank/DDBJ databases">
        <title>Butyricimonas faecalis sp. nov., isolated from human faeces and emended description of the genus Butyricimonas.</title>
        <authorList>
            <person name="Le Roy T."/>
            <person name="Van der Smissen P."/>
            <person name="Paquot A."/>
            <person name="Delzenne N."/>
            <person name="Muccioli G."/>
            <person name="Collet J.-F."/>
            <person name="Cani P.D."/>
        </authorList>
    </citation>
    <scope>NUCLEOTIDE SEQUENCE [LARGE SCALE GENOMIC DNA]</scope>
    <source>
        <strain evidence="21 22">H184</strain>
    </source>
</reference>
<keyword evidence="14" id="KW-0511">Multifunctional enzyme</keyword>